<accession>A0ABT8BA80</accession>
<dbReference type="RefSeq" id="WP_290333810.1">
    <property type="nucleotide sequence ID" value="NZ_JAUFPU010000018.1"/>
</dbReference>
<name>A0ABT8BA80_9NEIS</name>
<organism evidence="1 2">
    <name type="scientific">Chitinimonas viridis</name>
    <dbReference type="NCBI Taxonomy" id="664880"/>
    <lineage>
        <taxon>Bacteria</taxon>
        <taxon>Pseudomonadati</taxon>
        <taxon>Pseudomonadota</taxon>
        <taxon>Betaproteobacteria</taxon>
        <taxon>Neisseriales</taxon>
        <taxon>Chitinibacteraceae</taxon>
        <taxon>Chitinimonas</taxon>
    </lineage>
</organism>
<reference evidence="1" key="1">
    <citation type="journal article" date="2014" name="Int. J. Syst. Evol. Microbiol.">
        <title>Complete genome of a new Firmicutes species belonging to the dominant human colonic microbiota ('Ruminococcus bicirculans') reveals two chromosomes and a selective capacity to utilize plant glucans.</title>
        <authorList>
            <consortium name="NISC Comparative Sequencing Program"/>
            <person name="Wegmann U."/>
            <person name="Louis P."/>
            <person name="Goesmann A."/>
            <person name="Henrissat B."/>
            <person name="Duncan S.H."/>
            <person name="Flint H.J."/>
        </authorList>
    </citation>
    <scope>NUCLEOTIDE SEQUENCE</scope>
    <source>
        <strain evidence="1">CECT 7703</strain>
    </source>
</reference>
<dbReference type="Proteomes" id="UP001180081">
    <property type="component" value="Unassembled WGS sequence"/>
</dbReference>
<evidence type="ECO:0008006" key="3">
    <source>
        <dbReference type="Google" id="ProtNLM"/>
    </source>
</evidence>
<sequence length="174" mass="20062">MSFVPDSFTPPLEWHGEHFQLQVLAPRYVEQDLAAVRASAGDIRYVFGPANGWPDADMEYAENLADLARHEVEFQQRKAFAYAMLDPCGERYLGCVYIRPIKSRLDGDLRKTRFQAQLFFWLSSLQSDIDAQQVLQALQPWLAACWPFAAVAYPGREIDWPSWERMARDPMHHG</sequence>
<comment type="caution">
    <text evidence="1">The sequence shown here is derived from an EMBL/GenBank/DDBJ whole genome shotgun (WGS) entry which is preliminary data.</text>
</comment>
<evidence type="ECO:0000313" key="1">
    <source>
        <dbReference type="EMBL" id="MDN3578473.1"/>
    </source>
</evidence>
<gene>
    <name evidence="1" type="ORF">QWZ03_17015</name>
</gene>
<dbReference type="EMBL" id="JAUFPU010000018">
    <property type="protein sequence ID" value="MDN3578473.1"/>
    <property type="molecule type" value="Genomic_DNA"/>
</dbReference>
<proteinExistence type="predicted"/>
<keyword evidence="2" id="KW-1185">Reference proteome</keyword>
<evidence type="ECO:0000313" key="2">
    <source>
        <dbReference type="Proteomes" id="UP001180081"/>
    </source>
</evidence>
<reference evidence="1" key="2">
    <citation type="submission" date="2023-06" db="EMBL/GenBank/DDBJ databases">
        <authorList>
            <person name="Lucena T."/>
            <person name="Sun Q."/>
        </authorList>
    </citation>
    <scope>NUCLEOTIDE SEQUENCE</scope>
    <source>
        <strain evidence="1">CECT 7703</strain>
    </source>
</reference>
<protein>
    <recommendedName>
        <fullName evidence="3">GNAT family N-acetyltransferase</fullName>
    </recommendedName>
</protein>